<dbReference type="EMBL" id="QPJY01000005">
    <property type="protein sequence ID" value="RCX30307.1"/>
    <property type="molecule type" value="Genomic_DNA"/>
</dbReference>
<keyword evidence="3" id="KW-1185">Reference proteome</keyword>
<evidence type="ECO:0000313" key="2">
    <source>
        <dbReference type="EMBL" id="RCX30307.1"/>
    </source>
</evidence>
<evidence type="ECO:0000259" key="1">
    <source>
        <dbReference type="Pfam" id="PF13449"/>
    </source>
</evidence>
<accession>A0A369CCF8</accession>
<reference evidence="2 3" key="1">
    <citation type="submission" date="2018-07" db="EMBL/GenBank/DDBJ databases">
        <title>Genomic Encyclopedia of Type Strains, Phase IV (KMG-IV): sequencing the most valuable type-strain genomes for metagenomic binning, comparative biology and taxonomic classification.</title>
        <authorList>
            <person name="Goeker M."/>
        </authorList>
    </citation>
    <scope>NUCLEOTIDE SEQUENCE [LARGE SCALE GENOMIC DNA]</scope>
    <source>
        <strain evidence="2 3">DSM 26407</strain>
    </source>
</reference>
<comment type="caution">
    <text evidence="2">The sequence shown here is derived from an EMBL/GenBank/DDBJ whole genome shotgun (WGS) entry which is preliminary data.</text>
</comment>
<feature type="domain" description="Phytase-like" evidence="1">
    <location>
        <begin position="81"/>
        <end position="329"/>
    </location>
</feature>
<dbReference type="OrthoDB" id="9798693at2"/>
<proteinExistence type="predicted"/>
<gene>
    <name evidence="2" type="ORF">DFQ59_105140</name>
</gene>
<protein>
    <recommendedName>
        <fullName evidence="1">Phytase-like domain-containing protein</fullName>
    </recommendedName>
</protein>
<evidence type="ECO:0000313" key="3">
    <source>
        <dbReference type="Proteomes" id="UP000252707"/>
    </source>
</evidence>
<name>A0A369CCF8_9GAMM</name>
<sequence>MDLGGEFRWGRAGTPGILLAACLVALCPWPAVAGAADAPYSIATPVRLSDVPEADGRFMGVRLLGALRLSAVERDGLYLTELSGLAWDRDEALLYAVSDRGAVFHLQPVLRAGRLVDVRLLAAHPLRGGDGAPLAGAWSDAEGLVLEHEADGERGNTTLLISFEGRPRVERFTTDGNPLERLRLPPALSGVDSYRDPNSALEALVRHPSLGLMTAPERPLAGMDARTVPLCTLTGRCWDYPLADAPGSALTALESHPDGGLLALERAFVSLFRPLVISLRHVRLPDGPGPVSVETVASFDTSRGWLVDNFEGLAFHEGRRYFMVSDDNGSPLQHTLLVYFELLP</sequence>
<organism evidence="2 3">
    <name type="scientific">Thioalbus denitrificans</name>
    <dbReference type="NCBI Taxonomy" id="547122"/>
    <lineage>
        <taxon>Bacteria</taxon>
        <taxon>Pseudomonadati</taxon>
        <taxon>Pseudomonadota</taxon>
        <taxon>Gammaproteobacteria</taxon>
        <taxon>Chromatiales</taxon>
        <taxon>Ectothiorhodospiraceae</taxon>
        <taxon>Thioalbus</taxon>
    </lineage>
</organism>
<dbReference type="Proteomes" id="UP000252707">
    <property type="component" value="Unassembled WGS sequence"/>
</dbReference>
<dbReference type="Pfam" id="PF13449">
    <property type="entry name" value="Phytase-like"/>
    <property type="match status" value="1"/>
</dbReference>
<dbReference type="SUPFAM" id="SSF50956">
    <property type="entry name" value="Thermostable phytase (3-phytase)"/>
    <property type="match status" value="1"/>
</dbReference>
<dbReference type="PIRSF" id="PIRSF031900">
    <property type="entry name" value="UCP031900"/>
    <property type="match status" value="1"/>
</dbReference>
<dbReference type="InterPro" id="IPR014567">
    <property type="entry name" value="UCP031900"/>
</dbReference>
<dbReference type="AlphaFoldDB" id="A0A369CCF8"/>
<dbReference type="InterPro" id="IPR027372">
    <property type="entry name" value="Phytase-like_dom"/>
</dbReference>